<proteinExistence type="predicted"/>
<sequence length="92" mass="10712">MWTYQACICPKICSCVGKWPWASIRRYHDGGDRNDSRARGCAQQPHLDHRRSTFHRANRPEALEDRSEAGKCLSVWLSMSRLPSNRRILQTK</sequence>
<protein>
    <submittedName>
        <fullName evidence="2">Uncharacterized protein</fullName>
    </submittedName>
</protein>
<dbReference type="AlphaFoldDB" id="N6TXM8"/>
<feature type="non-terminal residue" evidence="2">
    <location>
        <position position="1"/>
    </location>
</feature>
<organism evidence="2">
    <name type="scientific">Dendroctonus ponderosae</name>
    <name type="common">Mountain pine beetle</name>
    <dbReference type="NCBI Taxonomy" id="77166"/>
    <lineage>
        <taxon>Eukaryota</taxon>
        <taxon>Metazoa</taxon>
        <taxon>Ecdysozoa</taxon>
        <taxon>Arthropoda</taxon>
        <taxon>Hexapoda</taxon>
        <taxon>Insecta</taxon>
        <taxon>Pterygota</taxon>
        <taxon>Neoptera</taxon>
        <taxon>Endopterygota</taxon>
        <taxon>Coleoptera</taxon>
        <taxon>Polyphaga</taxon>
        <taxon>Cucujiformia</taxon>
        <taxon>Curculionidae</taxon>
        <taxon>Scolytinae</taxon>
        <taxon>Dendroctonus</taxon>
    </lineage>
</organism>
<accession>N6TXM8</accession>
<dbReference type="EMBL" id="KB737901">
    <property type="protein sequence ID" value="ENN82848.1"/>
    <property type="molecule type" value="Genomic_DNA"/>
</dbReference>
<gene>
    <name evidence="2" type="ORF">YQE_00785</name>
</gene>
<name>N6TXM8_DENPD</name>
<dbReference type="HOGENOM" id="CLU_2415545_0_0_1"/>
<evidence type="ECO:0000313" key="2">
    <source>
        <dbReference type="EMBL" id="ENN82848.1"/>
    </source>
</evidence>
<evidence type="ECO:0000256" key="1">
    <source>
        <dbReference type="SAM" id="MobiDB-lite"/>
    </source>
</evidence>
<feature type="region of interest" description="Disordered" evidence="1">
    <location>
        <begin position="31"/>
        <end position="60"/>
    </location>
</feature>
<reference evidence="2" key="1">
    <citation type="journal article" date="2013" name="Genome Biol.">
        <title>Draft genome of the mountain pine beetle, Dendroctonus ponderosae Hopkins, a major forest pest.</title>
        <authorList>
            <person name="Keeling C.I."/>
            <person name="Yuen M.M."/>
            <person name="Liao N.Y."/>
            <person name="Docking T.R."/>
            <person name="Chan S.K."/>
            <person name="Taylor G.A."/>
            <person name="Palmquist D.L."/>
            <person name="Jackman S.D."/>
            <person name="Nguyen A."/>
            <person name="Li M."/>
            <person name="Henderson H."/>
            <person name="Janes J.K."/>
            <person name="Zhao Y."/>
            <person name="Pandoh P."/>
            <person name="Moore R."/>
            <person name="Sperling F.A."/>
            <person name="Huber D.P."/>
            <person name="Birol I."/>
            <person name="Jones S.J."/>
            <person name="Bohlmann J."/>
        </authorList>
    </citation>
    <scope>NUCLEOTIDE SEQUENCE</scope>
</reference>